<gene>
    <name evidence="4" type="ORF">NAEGRDRAFT_67730</name>
</gene>
<dbReference type="Pfam" id="PF00583">
    <property type="entry name" value="Acetyltransf_1"/>
    <property type="match status" value="1"/>
</dbReference>
<protein>
    <submittedName>
        <fullName evidence="4">Predicted protein</fullName>
    </submittedName>
</protein>
<dbReference type="InterPro" id="IPR000182">
    <property type="entry name" value="GNAT_dom"/>
</dbReference>
<dbReference type="GO" id="GO:0007064">
    <property type="term" value="P:mitotic sister chromatid cohesion"/>
    <property type="evidence" value="ECO:0007669"/>
    <property type="project" value="TreeGrafter"/>
</dbReference>
<dbReference type="AlphaFoldDB" id="D2VFS9"/>
<dbReference type="InParanoid" id="D2VFS9"/>
<dbReference type="PANTHER" id="PTHR42919">
    <property type="entry name" value="N-ALPHA-ACETYLTRANSFERASE"/>
    <property type="match status" value="1"/>
</dbReference>
<reference evidence="4 5" key="1">
    <citation type="journal article" date="2010" name="Cell">
        <title>The genome of Naegleria gruberi illuminates early eukaryotic versatility.</title>
        <authorList>
            <person name="Fritz-Laylin L.K."/>
            <person name="Prochnik S.E."/>
            <person name="Ginger M.L."/>
            <person name="Dacks J.B."/>
            <person name="Carpenter M.L."/>
            <person name="Field M.C."/>
            <person name="Kuo A."/>
            <person name="Paredez A."/>
            <person name="Chapman J."/>
            <person name="Pham J."/>
            <person name="Shu S."/>
            <person name="Neupane R."/>
            <person name="Cipriano M."/>
            <person name="Mancuso J."/>
            <person name="Tu H."/>
            <person name="Salamov A."/>
            <person name="Lindquist E."/>
            <person name="Shapiro H."/>
            <person name="Lucas S."/>
            <person name="Grigoriev I.V."/>
            <person name="Cande W.Z."/>
            <person name="Fulton C."/>
            <person name="Rokhsar D.S."/>
            <person name="Dawson S.C."/>
        </authorList>
    </citation>
    <scope>NUCLEOTIDE SEQUENCE [LARGE SCALE GENOMIC DNA]</scope>
    <source>
        <strain evidence="4 5">NEG-M</strain>
    </source>
</reference>
<dbReference type="GeneID" id="8848466"/>
<dbReference type="GO" id="GO:0031415">
    <property type="term" value="C:NatA complex"/>
    <property type="evidence" value="ECO:0007669"/>
    <property type="project" value="TreeGrafter"/>
</dbReference>
<dbReference type="PROSITE" id="PS51186">
    <property type="entry name" value="GNAT"/>
    <property type="match status" value="1"/>
</dbReference>
<feature type="domain" description="N-acetyltransferase" evidence="3">
    <location>
        <begin position="31"/>
        <end position="185"/>
    </location>
</feature>
<dbReference type="SUPFAM" id="SSF55729">
    <property type="entry name" value="Acyl-CoA N-acyltransferases (Nat)"/>
    <property type="match status" value="1"/>
</dbReference>
<dbReference type="OMA" id="EYAGAIC"/>
<sequence length="185" mass="21643">MTTTNQANLIDHRSFFSSHSSQKKLGENQKLRLLGIIDKNIEQLKILNNYIYPIKYRESVYEQILQKGPEFNQFAIFNDIPVGSFSCRVDSCEGNPSIYLMLLGVLPKYRKLGIGRELISKVFEICKKFSIDRCHLHVQCTNESAIQFYEKIGFKNIKKLENFYINDRLPENECKDCYLMEIVLQ</sequence>
<dbReference type="Gene3D" id="3.40.630.30">
    <property type="match status" value="1"/>
</dbReference>
<dbReference type="CDD" id="cd04301">
    <property type="entry name" value="NAT_SF"/>
    <property type="match status" value="1"/>
</dbReference>
<dbReference type="PANTHER" id="PTHR42919:SF8">
    <property type="entry name" value="N-ALPHA-ACETYLTRANSFERASE 50"/>
    <property type="match status" value="1"/>
</dbReference>
<accession>D2VFS9</accession>
<evidence type="ECO:0000259" key="3">
    <source>
        <dbReference type="PROSITE" id="PS51186"/>
    </source>
</evidence>
<dbReference type="InterPro" id="IPR016181">
    <property type="entry name" value="Acyl_CoA_acyltransferase"/>
</dbReference>
<dbReference type="InterPro" id="IPR051556">
    <property type="entry name" value="N-term/lysine_N-AcTrnsfr"/>
</dbReference>
<dbReference type="eggNOG" id="KOG3138">
    <property type="taxonomic scope" value="Eukaryota"/>
</dbReference>
<evidence type="ECO:0000313" key="5">
    <source>
        <dbReference type="Proteomes" id="UP000006671"/>
    </source>
</evidence>
<dbReference type="RefSeq" id="XP_002677269.1">
    <property type="nucleotide sequence ID" value="XM_002677223.1"/>
</dbReference>
<dbReference type="FunCoup" id="D2VFS9">
    <property type="interactions" value="17"/>
</dbReference>
<dbReference type="OrthoDB" id="47374at2759"/>
<name>D2VFS9_NAEGR</name>
<proteinExistence type="predicted"/>
<dbReference type="KEGG" id="ngr:NAEGRDRAFT_67730"/>
<dbReference type="GO" id="GO:0016747">
    <property type="term" value="F:acyltransferase activity, transferring groups other than amino-acyl groups"/>
    <property type="evidence" value="ECO:0007669"/>
    <property type="project" value="InterPro"/>
</dbReference>
<evidence type="ECO:0000256" key="1">
    <source>
        <dbReference type="ARBA" id="ARBA00022679"/>
    </source>
</evidence>
<keyword evidence="5" id="KW-1185">Reference proteome</keyword>
<evidence type="ECO:0000256" key="2">
    <source>
        <dbReference type="ARBA" id="ARBA00023315"/>
    </source>
</evidence>
<dbReference type="STRING" id="5762.D2VFS9"/>
<keyword evidence="1" id="KW-0808">Transferase</keyword>
<keyword evidence="2" id="KW-0012">Acyltransferase</keyword>
<organism evidence="5">
    <name type="scientific">Naegleria gruberi</name>
    <name type="common">Amoeba</name>
    <dbReference type="NCBI Taxonomy" id="5762"/>
    <lineage>
        <taxon>Eukaryota</taxon>
        <taxon>Discoba</taxon>
        <taxon>Heterolobosea</taxon>
        <taxon>Tetramitia</taxon>
        <taxon>Eutetramitia</taxon>
        <taxon>Vahlkampfiidae</taxon>
        <taxon>Naegleria</taxon>
    </lineage>
</organism>
<dbReference type="VEuPathDB" id="AmoebaDB:NAEGRDRAFT_67730"/>
<dbReference type="EMBL" id="GG738868">
    <property type="protein sequence ID" value="EFC44525.1"/>
    <property type="molecule type" value="Genomic_DNA"/>
</dbReference>
<evidence type="ECO:0000313" key="4">
    <source>
        <dbReference type="EMBL" id="EFC44525.1"/>
    </source>
</evidence>
<dbReference type="Proteomes" id="UP000006671">
    <property type="component" value="Unassembled WGS sequence"/>
</dbReference>